<evidence type="ECO:0000256" key="6">
    <source>
        <dbReference type="ARBA" id="ARBA00022801"/>
    </source>
</evidence>
<dbReference type="FunFam" id="1.20.1540.10:FF:000012">
    <property type="entry name" value="Rhomboid family protein"/>
    <property type="match status" value="1"/>
</dbReference>
<dbReference type="Pfam" id="PF01694">
    <property type="entry name" value="Rhomboid"/>
    <property type="match status" value="1"/>
</dbReference>
<keyword evidence="8 9" id="KW-0472">Membrane</keyword>
<name>A0A834R4B2_SARSC</name>
<reference evidence="13" key="1">
    <citation type="journal article" date="2020" name="PLoS Negl. Trop. Dis.">
        <title>High-quality nuclear genome for Sarcoptes scabiei-A critical resource for a neglected parasite.</title>
        <authorList>
            <person name="Korhonen P.K."/>
            <person name="Gasser R.B."/>
            <person name="Ma G."/>
            <person name="Wang T."/>
            <person name="Stroehlein A.J."/>
            <person name="Young N.D."/>
            <person name="Ang C.S."/>
            <person name="Fernando D.D."/>
            <person name="Lu H.C."/>
            <person name="Taylor S."/>
            <person name="Reynolds S.L."/>
            <person name="Mofiz E."/>
            <person name="Najaraj S.H."/>
            <person name="Gowda H."/>
            <person name="Madugundu A."/>
            <person name="Renuse S."/>
            <person name="Holt D."/>
            <person name="Pandey A."/>
            <person name="Papenfuss A.T."/>
            <person name="Fischer K."/>
        </authorList>
    </citation>
    <scope>NUCLEOTIDE SEQUENCE [LARGE SCALE GENOMIC DNA]</scope>
</reference>
<evidence type="ECO:0000256" key="3">
    <source>
        <dbReference type="ARBA" id="ARBA00009045"/>
    </source>
</evidence>
<evidence type="ECO:0000259" key="10">
    <source>
        <dbReference type="Pfam" id="PF01694"/>
    </source>
</evidence>
<feature type="transmembrane region" description="Helical" evidence="9">
    <location>
        <begin position="107"/>
        <end position="128"/>
    </location>
</feature>
<dbReference type="PANTHER" id="PTHR43731">
    <property type="entry name" value="RHOMBOID PROTEASE"/>
    <property type="match status" value="1"/>
</dbReference>
<evidence type="ECO:0000313" key="13">
    <source>
        <dbReference type="Proteomes" id="UP000070412"/>
    </source>
</evidence>
<feature type="transmembrane region" description="Helical" evidence="9">
    <location>
        <begin position="29"/>
        <end position="47"/>
    </location>
</feature>
<dbReference type="PANTHER" id="PTHR43731:SF14">
    <property type="entry name" value="PRESENILIN-ASSOCIATED RHOMBOID-LIKE PROTEIN, MITOCHONDRIAL"/>
    <property type="match status" value="1"/>
</dbReference>
<protein>
    <recommendedName>
        <fullName evidence="4">rhomboid protease</fullName>
        <ecNumber evidence="4">3.4.21.105</ecNumber>
    </recommendedName>
</protein>
<dbReference type="Proteomes" id="UP000070412">
    <property type="component" value="Unassembled WGS sequence"/>
</dbReference>
<dbReference type="GO" id="GO:0006465">
    <property type="term" value="P:signal peptide processing"/>
    <property type="evidence" value="ECO:0007669"/>
    <property type="project" value="TreeGrafter"/>
</dbReference>
<dbReference type="EMBL" id="WVUK01000062">
    <property type="protein sequence ID" value="KAF7490614.1"/>
    <property type="molecule type" value="Genomic_DNA"/>
</dbReference>
<feature type="domain" description="Peptidase S54 rhomboid" evidence="10">
    <location>
        <begin position="71"/>
        <end position="208"/>
    </location>
</feature>
<keyword evidence="7 9" id="KW-1133">Transmembrane helix</keyword>
<evidence type="ECO:0000313" key="12">
    <source>
        <dbReference type="EnsemblMetazoa" id="KAF7490614.1"/>
    </source>
</evidence>
<proteinExistence type="inferred from homology"/>
<evidence type="ECO:0000313" key="11">
    <source>
        <dbReference type="EMBL" id="KAF7490614.1"/>
    </source>
</evidence>
<keyword evidence="5 9" id="KW-0812">Transmembrane</keyword>
<evidence type="ECO:0000256" key="2">
    <source>
        <dbReference type="ARBA" id="ARBA00004141"/>
    </source>
</evidence>
<sequence length="235" mass="27070">MFENRKYREKNWLEKLKQSWSVLKDSQKIFIGIAILNGLCFICWRIPRFHPFMCRNFLTNVSTNSIPLLPMILSNFSHHSLTHLVMNMIVLYSFCDLAVRLFGRENFLALYLSSGVISSLSGCLYKVISNISSPSLGASGAILGILGATCLEKPDISLMIVFFPFFTFSSYTALKSILLFDALGLILRWHFFDHAAHIGGTLSGVYYSHHFKEYLNKNKFLITKYWNDFKNKFQF</sequence>
<evidence type="ECO:0000256" key="8">
    <source>
        <dbReference type="ARBA" id="ARBA00023136"/>
    </source>
</evidence>
<dbReference type="EnsemblMetazoa" id="SSS_249s_mrna">
    <property type="protein sequence ID" value="KAF7490614.1"/>
    <property type="gene ID" value="SSS_249"/>
</dbReference>
<reference evidence="12" key="3">
    <citation type="submission" date="2022-06" db="UniProtKB">
        <authorList>
            <consortium name="EnsemblMetazoa"/>
        </authorList>
    </citation>
    <scope>IDENTIFICATION</scope>
</reference>
<evidence type="ECO:0000256" key="4">
    <source>
        <dbReference type="ARBA" id="ARBA00013039"/>
    </source>
</evidence>
<dbReference type="InterPro" id="IPR022764">
    <property type="entry name" value="Peptidase_S54_rhomboid_dom"/>
</dbReference>
<organism evidence="11">
    <name type="scientific">Sarcoptes scabiei</name>
    <name type="common">Itch mite</name>
    <name type="synonym">Acarus scabiei</name>
    <dbReference type="NCBI Taxonomy" id="52283"/>
    <lineage>
        <taxon>Eukaryota</taxon>
        <taxon>Metazoa</taxon>
        <taxon>Ecdysozoa</taxon>
        <taxon>Arthropoda</taxon>
        <taxon>Chelicerata</taxon>
        <taxon>Arachnida</taxon>
        <taxon>Acari</taxon>
        <taxon>Acariformes</taxon>
        <taxon>Sarcoptiformes</taxon>
        <taxon>Astigmata</taxon>
        <taxon>Psoroptidia</taxon>
        <taxon>Sarcoptoidea</taxon>
        <taxon>Sarcoptidae</taxon>
        <taxon>Sarcoptinae</taxon>
        <taxon>Sarcoptes</taxon>
    </lineage>
</organism>
<evidence type="ECO:0000256" key="7">
    <source>
        <dbReference type="ARBA" id="ARBA00022989"/>
    </source>
</evidence>
<dbReference type="OrthoDB" id="10260614at2759"/>
<reference evidence="11" key="2">
    <citation type="submission" date="2020-01" db="EMBL/GenBank/DDBJ databases">
        <authorList>
            <person name="Korhonen P.K.K."/>
            <person name="Guangxu M.G."/>
            <person name="Wang T.W."/>
            <person name="Stroehlein A.J.S."/>
            <person name="Young N.D."/>
            <person name="Ang C.-S.A."/>
            <person name="Fernando D.W.F."/>
            <person name="Lu H.L."/>
            <person name="Taylor S.T."/>
            <person name="Ehtesham M.E.M."/>
            <person name="Najaraj S.H.N."/>
            <person name="Harsha G.H.G."/>
            <person name="Madugundu A.M."/>
            <person name="Renuse S.R."/>
            <person name="Holt D.H."/>
            <person name="Pandey A.P."/>
            <person name="Papenfuss A.P."/>
            <person name="Gasser R.B.G."/>
            <person name="Fischer K.F."/>
        </authorList>
    </citation>
    <scope>NUCLEOTIDE SEQUENCE</scope>
    <source>
        <strain evidence="11">SSS_KF_BRIS2020</strain>
    </source>
</reference>
<evidence type="ECO:0000256" key="5">
    <source>
        <dbReference type="ARBA" id="ARBA00022692"/>
    </source>
</evidence>
<keyword evidence="13" id="KW-1185">Reference proteome</keyword>
<dbReference type="SUPFAM" id="SSF144091">
    <property type="entry name" value="Rhomboid-like"/>
    <property type="match status" value="1"/>
</dbReference>
<dbReference type="GO" id="GO:0004252">
    <property type="term" value="F:serine-type endopeptidase activity"/>
    <property type="evidence" value="ECO:0007669"/>
    <property type="project" value="InterPro"/>
</dbReference>
<dbReference type="Gene3D" id="1.20.1540.10">
    <property type="entry name" value="Rhomboid-like"/>
    <property type="match status" value="1"/>
</dbReference>
<gene>
    <name evidence="11" type="primary">SSS_249g</name>
    <name evidence="11" type="ORF">SSS_249</name>
</gene>
<comment type="subcellular location">
    <subcellularLocation>
        <location evidence="2">Membrane</location>
        <topology evidence="2">Multi-pass membrane protein</topology>
    </subcellularLocation>
</comment>
<dbReference type="InterPro" id="IPR035952">
    <property type="entry name" value="Rhomboid-like_sf"/>
</dbReference>
<evidence type="ECO:0000256" key="9">
    <source>
        <dbReference type="SAM" id="Phobius"/>
    </source>
</evidence>
<accession>A0A834R4B2</accession>
<evidence type="ECO:0000256" key="1">
    <source>
        <dbReference type="ARBA" id="ARBA00000156"/>
    </source>
</evidence>
<dbReference type="EC" id="3.4.21.105" evidence="4"/>
<comment type="similarity">
    <text evidence="3">Belongs to the peptidase S54 family.</text>
</comment>
<feature type="transmembrane region" description="Helical" evidence="9">
    <location>
        <begin position="158"/>
        <end position="180"/>
    </location>
</feature>
<dbReference type="InterPro" id="IPR050925">
    <property type="entry name" value="Rhomboid_protease_S54"/>
</dbReference>
<keyword evidence="6" id="KW-0378">Hydrolase</keyword>
<dbReference type="AlphaFoldDB" id="A0A834R4B2"/>
<dbReference type="GO" id="GO:0016020">
    <property type="term" value="C:membrane"/>
    <property type="evidence" value="ECO:0007669"/>
    <property type="project" value="UniProtKB-SubCell"/>
</dbReference>
<comment type="catalytic activity">
    <reaction evidence="1">
        <text>Cleaves type-1 transmembrane domains using a catalytic dyad composed of serine and histidine that are contributed by different transmembrane domains.</text>
        <dbReference type="EC" id="3.4.21.105"/>
    </reaction>
</comment>
<feature type="transmembrane region" description="Helical" evidence="9">
    <location>
        <begin position="76"/>
        <end position="95"/>
    </location>
</feature>